<gene>
    <name evidence="2" type="ORF">K435DRAFT_857172</name>
</gene>
<organism evidence="2 3">
    <name type="scientific">Dendrothele bispora (strain CBS 962.96)</name>
    <dbReference type="NCBI Taxonomy" id="1314807"/>
    <lineage>
        <taxon>Eukaryota</taxon>
        <taxon>Fungi</taxon>
        <taxon>Dikarya</taxon>
        <taxon>Basidiomycota</taxon>
        <taxon>Agaricomycotina</taxon>
        <taxon>Agaricomycetes</taxon>
        <taxon>Agaricomycetidae</taxon>
        <taxon>Agaricales</taxon>
        <taxon>Agaricales incertae sedis</taxon>
        <taxon>Dendrothele</taxon>
    </lineage>
</organism>
<keyword evidence="3" id="KW-1185">Reference proteome</keyword>
<accession>A0A4S8M6N8</accession>
<sequence length="53" mass="5858">MYKMLPDVKVFMVANNQLIVYDVEASTETILHELPNGKYGQGSSEGVRPRGSS</sequence>
<evidence type="ECO:0000256" key="1">
    <source>
        <dbReference type="SAM" id="MobiDB-lite"/>
    </source>
</evidence>
<protein>
    <submittedName>
        <fullName evidence="2">Uncharacterized protein</fullName>
    </submittedName>
</protein>
<name>A0A4S8M6N8_DENBC</name>
<evidence type="ECO:0000313" key="3">
    <source>
        <dbReference type="Proteomes" id="UP000297245"/>
    </source>
</evidence>
<dbReference type="AlphaFoldDB" id="A0A4S8M6N8"/>
<dbReference type="OrthoDB" id="2019572at2759"/>
<proteinExistence type="predicted"/>
<dbReference type="EMBL" id="ML179146">
    <property type="protein sequence ID" value="THU97944.1"/>
    <property type="molecule type" value="Genomic_DNA"/>
</dbReference>
<reference evidence="2 3" key="1">
    <citation type="journal article" date="2019" name="Nat. Ecol. Evol.">
        <title>Megaphylogeny resolves global patterns of mushroom evolution.</title>
        <authorList>
            <person name="Varga T."/>
            <person name="Krizsan K."/>
            <person name="Foldi C."/>
            <person name="Dima B."/>
            <person name="Sanchez-Garcia M."/>
            <person name="Sanchez-Ramirez S."/>
            <person name="Szollosi G.J."/>
            <person name="Szarkandi J.G."/>
            <person name="Papp V."/>
            <person name="Albert L."/>
            <person name="Andreopoulos W."/>
            <person name="Angelini C."/>
            <person name="Antonin V."/>
            <person name="Barry K.W."/>
            <person name="Bougher N.L."/>
            <person name="Buchanan P."/>
            <person name="Buyck B."/>
            <person name="Bense V."/>
            <person name="Catcheside P."/>
            <person name="Chovatia M."/>
            <person name="Cooper J."/>
            <person name="Damon W."/>
            <person name="Desjardin D."/>
            <person name="Finy P."/>
            <person name="Geml J."/>
            <person name="Haridas S."/>
            <person name="Hughes K."/>
            <person name="Justo A."/>
            <person name="Karasinski D."/>
            <person name="Kautmanova I."/>
            <person name="Kiss B."/>
            <person name="Kocsube S."/>
            <person name="Kotiranta H."/>
            <person name="LaButti K.M."/>
            <person name="Lechner B.E."/>
            <person name="Liimatainen K."/>
            <person name="Lipzen A."/>
            <person name="Lukacs Z."/>
            <person name="Mihaltcheva S."/>
            <person name="Morgado L.N."/>
            <person name="Niskanen T."/>
            <person name="Noordeloos M.E."/>
            <person name="Ohm R.A."/>
            <person name="Ortiz-Santana B."/>
            <person name="Ovrebo C."/>
            <person name="Racz N."/>
            <person name="Riley R."/>
            <person name="Savchenko A."/>
            <person name="Shiryaev A."/>
            <person name="Soop K."/>
            <person name="Spirin V."/>
            <person name="Szebenyi C."/>
            <person name="Tomsovsky M."/>
            <person name="Tulloss R.E."/>
            <person name="Uehling J."/>
            <person name="Grigoriev I.V."/>
            <person name="Vagvolgyi C."/>
            <person name="Papp T."/>
            <person name="Martin F.M."/>
            <person name="Miettinen O."/>
            <person name="Hibbett D.S."/>
            <person name="Nagy L.G."/>
        </authorList>
    </citation>
    <scope>NUCLEOTIDE SEQUENCE [LARGE SCALE GENOMIC DNA]</scope>
    <source>
        <strain evidence="2 3">CBS 962.96</strain>
    </source>
</reference>
<evidence type="ECO:0000313" key="2">
    <source>
        <dbReference type="EMBL" id="THU97944.1"/>
    </source>
</evidence>
<feature type="region of interest" description="Disordered" evidence="1">
    <location>
        <begin position="34"/>
        <end position="53"/>
    </location>
</feature>
<dbReference type="Proteomes" id="UP000297245">
    <property type="component" value="Unassembled WGS sequence"/>
</dbReference>